<accession>A0ABZ0VVC4</accession>
<dbReference type="Proteomes" id="UP001322481">
    <property type="component" value="Chromosome"/>
</dbReference>
<organism evidence="1 2">
    <name type="scientific">Mesorhizobium huakuii</name>
    <dbReference type="NCBI Taxonomy" id="28104"/>
    <lineage>
        <taxon>Bacteria</taxon>
        <taxon>Pseudomonadati</taxon>
        <taxon>Pseudomonadota</taxon>
        <taxon>Alphaproteobacteria</taxon>
        <taxon>Hyphomicrobiales</taxon>
        <taxon>Phyllobacteriaceae</taxon>
        <taxon>Mesorhizobium</taxon>
    </lineage>
</organism>
<evidence type="ECO:0000313" key="1">
    <source>
        <dbReference type="EMBL" id="WQB99556.1"/>
    </source>
</evidence>
<dbReference type="RefSeq" id="WP_322414348.1">
    <property type="nucleotide sequence ID" value="NZ_CP139858.1"/>
</dbReference>
<name>A0ABZ0VVC4_9HYPH</name>
<reference evidence="1 2" key="1">
    <citation type="submission" date="2023-11" db="EMBL/GenBank/DDBJ databases">
        <authorList>
            <person name="Panchal A.K."/>
            <person name="Meaney J.S."/>
            <person name="Karas B.J."/>
            <person name="diCenzo G.C."/>
        </authorList>
    </citation>
    <scope>NUCLEOTIDE SEQUENCE [LARGE SCALE GENOMIC DNA]</scope>
    <source>
        <strain evidence="1 2">NZP2235</strain>
    </source>
</reference>
<proteinExistence type="predicted"/>
<keyword evidence="2" id="KW-1185">Reference proteome</keyword>
<sequence>MKFPFRIGVIGGVYQLAFEQYDSLSNLLSIDQPQFSDQTWATHFPYRVGELTKC</sequence>
<dbReference type="EMBL" id="CP139858">
    <property type="protein sequence ID" value="WQB99556.1"/>
    <property type="molecule type" value="Genomic_DNA"/>
</dbReference>
<gene>
    <name evidence="1" type="ORF">U0R22_003739</name>
</gene>
<evidence type="ECO:0000313" key="2">
    <source>
        <dbReference type="Proteomes" id="UP001322481"/>
    </source>
</evidence>
<protein>
    <submittedName>
        <fullName evidence="1">Uncharacterized protein</fullName>
    </submittedName>
</protein>